<accession>A0A3N4PBT8</accession>
<keyword evidence="1" id="KW-0472">Membrane</keyword>
<dbReference type="Proteomes" id="UP000278351">
    <property type="component" value="Unassembled WGS sequence"/>
</dbReference>
<organism evidence="2 3">
    <name type="scientific">Chitinophaga lutea</name>
    <dbReference type="NCBI Taxonomy" id="2488634"/>
    <lineage>
        <taxon>Bacteria</taxon>
        <taxon>Pseudomonadati</taxon>
        <taxon>Bacteroidota</taxon>
        <taxon>Chitinophagia</taxon>
        <taxon>Chitinophagales</taxon>
        <taxon>Chitinophagaceae</taxon>
        <taxon>Chitinophaga</taxon>
    </lineage>
</organism>
<protein>
    <submittedName>
        <fullName evidence="2">Uncharacterized protein</fullName>
    </submittedName>
</protein>
<keyword evidence="1" id="KW-1133">Transmembrane helix</keyword>
<dbReference type="EMBL" id="RPDH01000003">
    <property type="protein sequence ID" value="RPE05565.1"/>
    <property type="molecule type" value="Genomic_DNA"/>
</dbReference>
<dbReference type="AlphaFoldDB" id="A0A3N4PBT8"/>
<evidence type="ECO:0000313" key="3">
    <source>
        <dbReference type="Proteomes" id="UP000278351"/>
    </source>
</evidence>
<keyword evidence="1" id="KW-0812">Transmembrane</keyword>
<gene>
    <name evidence="2" type="ORF">EGT74_24595</name>
</gene>
<name>A0A3N4PBT8_9BACT</name>
<comment type="caution">
    <text evidence="2">The sequence shown here is derived from an EMBL/GenBank/DDBJ whole genome shotgun (WGS) entry which is preliminary data.</text>
</comment>
<reference evidence="2 3" key="1">
    <citation type="submission" date="2018-11" db="EMBL/GenBank/DDBJ databases">
        <title>Chitinophaga lutea sp.nov., isolate from arsenic contaminated soil.</title>
        <authorList>
            <person name="Zong Y."/>
        </authorList>
    </citation>
    <scope>NUCLEOTIDE SEQUENCE [LARGE SCALE GENOMIC DNA]</scope>
    <source>
        <strain evidence="2 3">ZY74</strain>
    </source>
</reference>
<keyword evidence="3" id="KW-1185">Reference proteome</keyword>
<feature type="transmembrane region" description="Helical" evidence="1">
    <location>
        <begin position="158"/>
        <end position="185"/>
    </location>
</feature>
<proteinExistence type="predicted"/>
<dbReference type="RefSeq" id="WP_123849209.1">
    <property type="nucleotide sequence ID" value="NZ_RPDH01000003.1"/>
</dbReference>
<evidence type="ECO:0000313" key="2">
    <source>
        <dbReference type="EMBL" id="RPE05565.1"/>
    </source>
</evidence>
<sequence>MRWIIFLLVLFASCKTSEQIAAEKAAKQERQRREQAAKDERARQERLQLLKDMRKAFPCDTPSVKEDTVYLPGAPDTAYAPGRTDTVRITRTLTVRDRGDLQAMKDSMDAARYQIELRDQHIQDAKEDYADLRHAHAKEVQRADKEEAQKKKWRTRCWAGGGTIIGAIVLWLLLAGKLSFVTGIFKRLFG</sequence>
<evidence type="ECO:0000256" key="1">
    <source>
        <dbReference type="SAM" id="Phobius"/>
    </source>
</evidence>